<gene>
    <name evidence="2" type="ORF">LTR77_010312</name>
</gene>
<reference evidence="2 3" key="1">
    <citation type="submission" date="2023-08" db="EMBL/GenBank/DDBJ databases">
        <title>Black Yeasts Isolated from many extreme environments.</title>
        <authorList>
            <person name="Coleine C."/>
            <person name="Stajich J.E."/>
            <person name="Selbmann L."/>
        </authorList>
    </citation>
    <scope>NUCLEOTIDE SEQUENCE [LARGE SCALE GENOMIC DNA]</scope>
    <source>
        <strain evidence="2 3">CCFEE 5935</strain>
    </source>
</reference>
<feature type="region of interest" description="Disordered" evidence="1">
    <location>
        <begin position="74"/>
        <end position="94"/>
    </location>
</feature>
<evidence type="ECO:0000313" key="3">
    <source>
        <dbReference type="Proteomes" id="UP001337655"/>
    </source>
</evidence>
<protein>
    <submittedName>
        <fullName evidence="2">Uncharacterized protein</fullName>
    </submittedName>
</protein>
<dbReference type="AlphaFoldDB" id="A0AAV9NZG3"/>
<dbReference type="EMBL" id="JAVRRT010000022">
    <property type="protein sequence ID" value="KAK5163917.1"/>
    <property type="molecule type" value="Genomic_DNA"/>
</dbReference>
<proteinExistence type="predicted"/>
<evidence type="ECO:0000256" key="1">
    <source>
        <dbReference type="SAM" id="MobiDB-lite"/>
    </source>
</evidence>
<dbReference type="RefSeq" id="XP_064654281.1">
    <property type="nucleotide sequence ID" value="XM_064807534.1"/>
</dbReference>
<organism evidence="2 3">
    <name type="scientific">Saxophila tyrrhenica</name>
    <dbReference type="NCBI Taxonomy" id="1690608"/>
    <lineage>
        <taxon>Eukaryota</taxon>
        <taxon>Fungi</taxon>
        <taxon>Dikarya</taxon>
        <taxon>Ascomycota</taxon>
        <taxon>Pezizomycotina</taxon>
        <taxon>Dothideomycetes</taxon>
        <taxon>Dothideomycetidae</taxon>
        <taxon>Mycosphaerellales</taxon>
        <taxon>Extremaceae</taxon>
        <taxon>Saxophila</taxon>
    </lineage>
</organism>
<keyword evidence="3" id="KW-1185">Reference proteome</keyword>
<name>A0AAV9NZG3_9PEZI</name>
<sequence length="94" mass="10657">MAVRRVEGMSVVGTAIAQWKGEESRLGTSQQKCDVQLQFRMRQTQSRPQREHVVLFPLIEKSGLKWVLGGVVVGKSSNNGDVSNRFQKTDREQR</sequence>
<feature type="compositionally biased region" description="Low complexity" evidence="1">
    <location>
        <begin position="74"/>
        <end position="84"/>
    </location>
</feature>
<dbReference type="GeneID" id="89931641"/>
<dbReference type="Proteomes" id="UP001337655">
    <property type="component" value="Unassembled WGS sequence"/>
</dbReference>
<accession>A0AAV9NZG3</accession>
<comment type="caution">
    <text evidence="2">The sequence shown here is derived from an EMBL/GenBank/DDBJ whole genome shotgun (WGS) entry which is preliminary data.</text>
</comment>
<evidence type="ECO:0000313" key="2">
    <source>
        <dbReference type="EMBL" id="KAK5163917.1"/>
    </source>
</evidence>